<evidence type="ECO:0000256" key="1">
    <source>
        <dbReference type="SAM" id="MobiDB-lite"/>
    </source>
</evidence>
<feature type="region of interest" description="Disordered" evidence="1">
    <location>
        <begin position="113"/>
        <end position="134"/>
    </location>
</feature>
<reference evidence="2 3" key="1">
    <citation type="journal article" date="2020" name="FEMS Microbiol. Ecol.">
        <title>Temporal dynamics of bacterial communities during seed development and maturation.</title>
        <authorList>
            <person name="Chesneau G."/>
            <person name="Torres-Cortes G."/>
            <person name="Briand M."/>
            <person name="Darrasse A."/>
            <person name="Preveaux A."/>
            <person name="Marais C."/>
            <person name="Jacques M.A."/>
            <person name="Shade A."/>
            <person name="Barret M."/>
        </authorList>
    </citation>
    <scope>NUCLEOTIDE SEQUENCE [LARGE SCALE GENOMIC DNA]</scope>
    <source>
        <strain evidence="2 3">CFBP13723</strain>
    </source>
</reference>
<comment type="caution">
    <text evidence="2">The sequence shown here is derived from an EMBL/GenBank/DDBJ whole genome shotgun (WGS) entry which is preliminary data.</text>
</comment>
<dbReference type="Proteomes" id="UP000625247">
    <property type="component" value="Unassembled WGS sequence"/>
</dbReference>
<proteinExistence type="predicted"/>
<sequence length="177" mass="18992">MLAGITAGQSADAIAQTLQDKWEMSDAQMVGIRESLRAISSMGMMRRSRPAGGAKATATTGEAVATEATSANAQAALRAKLSGLQKAQETAAVTRTLPDGRIRYYTQEVPARTEGPTRGASFATEFDPKTGSTRQWMESYDHAGEVIRVHPKSINGQPVDAQHYPPTGAELKSWEQQ</sequence>
<dbReference type="EMBL" id="JACYNP010000021">
    <property type="protein sequence ID" value="MBD8124494.1"/>
    <property type="molecule type" value="Genomic_DNA"/>
</dbReference>
<protein>
    <submittedName>
        <fullName evidence="2">Uncharacterized protein</fullName>
    </submittedName>
</protein>
<feature type="region of interest" description="Disordered" evidence="1">
    <location>
        <begin position="153"/>
        <end position="177"/>
    </location>
</feature>
<keyword evidence="3" id="KW-1185">Reference proteome</keyword>
<gene>
    <name evidence="2" type="ORF">IFT62_25145</name>
</gene>
<evidence type="ECO:0000313" key="2">
    <source>
        <dbReference type="EMBL" id="MBD8124494.1"/>
    </source>
</evidence>
<organism evidence="2 3">
    <name type="scientific">Pseudomonas lutea</name>
    <dbReference type="NCBI Taxonomy" id="243924"/>
    <lineage>
        <taxon>Bacteria</taxon>
        <taxon>Pseudomonadati</taxon>
        <taxon>Pseudomonadota</taxon>
        <taxon>Gammaproteobacteria</taxon>
        <taxon>Pseudomonadales</taxon>
        <taxon>Pseudomonadaceae</taxon>
        <taxon>Pseudomonas</taxon>
    </lineage>
</organism>
<dbReference type="RefSeq" id="WP_191946134.1">
    <property type="nucleotide sequence ID" value="NZ_JACYNP010000021.1"/>
</dbReference>
<name>A0ABR9AFA3_9PSED</name>
<accession>A0ABR9AFA3</accession>
<evidence type="ECO:0000313" key="3">
    <source>
        <dbReference type="Proteomes" id="UP000625247"/>
    </source>
</evidence>